<accession>A0A7W7AL93</accession>
<reference evidence="1 2" key="1">
    <citation type="submission" date="2020-08" db="EMBL/GenBank/DDBJ databases">
        <title>Genomic Encyclopedia of Type Strains, Phase IV (KMG-IV): sequencing the most valuable type-strain genomes for metagenomic binning, comparative biology and taxonomic classification.</title>
        <authorList>
            <person name="Goeker M."/>
        </authorList>
    </citation>
    <scope>NUCLEOTIDE SEQUENCE [LARGE SCALE GENOMIC DNA]</scope>
    <source>
        <strain evidence="1 2">DSM 15867</strain>
    </source>
</reference>
<proteinExistence type="predicted"/>
<dbReference type="AlphaFoldDB" id="A0A7W7AL93"/>
<dbReference type="EMBL" id="JACHNY010000007">
    <property type="protein sequence ID" value="MBB4619147.1"/>
    <property type="molecule type" value="Genomic_DNA"/>
</dbReference>
<evidence type="ECO:0000313" key="2">
    <source>
        <dbReference type="Proteomes" id="UP000574769"/>
    </source>
</evidence>
<comment type="caution">
    <text evidence="1">The sequence shown here is derived from an EMBL/GenBank/DDBJ whole genome shotgun (WGS) entry which is preliminary data.</text>
</comment>
<gene>
    <name evidence="1" type="ORF">GGQ96_003297</name>
</gene>
<organism evidence="1 2">
    <name type="scientific">Sphingomonas abaci</name>
    <dbReference type="NCBI Taxonomy" id="237611"/>
    <lineage>
        <taxon>Bacteria</taxon>
        <taxon>Pseudomonadati</taxon>
        <taxon>Pseudomonadota</taxon>
        <taxon>Alphaproteobacteria</taxon>
        <taxon>Sphingomonadales</taxon>
        <taxon>Sphingomonadaceae</taxon>
        <taxon>Sphingomonas</taxon>
    </lineage>
</organism>
<name>A0A7W7AL93_9SPHN</name>
<sequence length="73" mass="7687">MSGIRIVGALLRAHAELGAIVPPARVKAGALPEKVELPALLVRSISLVEQQPLTIGEKIHTTERISVAVRAAC</sequence>
<dbReference type="Proteomes" id="UP000574769">
    <property type="component" value="Unassembled WGS sequence"/>
</dbReference>
<keyword evidence="2" id="KW-1185">Reference proteome</keyword>
<dbReference type="RefSeq" id="WP_184116590.1">
    <property type="nucleotide sequence ID" value="NZ_JACHNY010000007.1"/>
</dbReference>
<evidence type="ECO:0000313" key="1">
    <source>
        <dbReference type="EMBL" id="MBB4619147.1"/>
    </source>
</evidence>
<protein>
    <submittedName>
        <fullName evidence="1">Uncharacterized protein</fullName>
    </submittedName>
</protein>